<evidence type="ECO:0000313" key="3">
    <source>
        <dbReference type="Proteomes" id="UP000193427"/>
    </source>
</evidence>
<feature type="transmembrane region" description="Helical" evidence="1">
    <location>
        <begin position="25"/>
        <end position="46"/>
    </location>
</feature>
<gene>
    <name evidence="2" type="ORF">A4W93_18480</name>
</gene>
<feature type="transmembrane region" description="Helical" evidence="1">
    <location>
        <begin position="58"/>
        <end position="85"/>
    </location>
</feature>
<proteinExistence type="predicted"/>
<evidence type="ECO:0000256" key="1">
    <source>
        <dbReference type="SAM" id="Phobius"/>
    </source>
</evidence>
<sequence length="87" mass="9172">MFSAPAWSLARCPPEFGPKSPLVNAAGWVVVALGVVLGSLLFAVVVQRSRGVRWFFRAAAIVLGFAGMVVVSAGGLVLAVAFFFMRC</sequence>
<dbReference type="KEGG" id="rgu:A4W93_18480"/>
<keyword evidence="1" id="KW-0472">Membrane</keyword>
<evidence type="ECO:0000313" key="2">
    <source>
        <dbReference type="EMBL" id="ARN21720.1"/>
    </source>
</evidence>
<reference evidence="2 3" key="1">
    <citation type="submission" date="2016-04" db="EMBL/GenBank/DDBJ databases">
        <title>Complete genome sequence of natural rubber-degrading, novel Gram-negative bacterium, Rhizobacter gummiphilus strain NS21.</title>
        <authorList>
            <person name="Tabata M."/>
            <person name="Kasai D."/>
            <person name="Fukuda M."/>
        </authorList>
    </citation>
    <scope>NUCLEOTIDE SEQUENCE [LARGE SCALE GENOMIC DNA]</scope>
    <source>
        <strain evidence="2 3">NS21</strain>
    </source>
</reference>
<organism evidence="2 3">
    <name type="scientific">Piscinibacter gummiphilus</name>
    <dbReference type="NCBI Taxonomy" id="946333"/>
    <lineage>
        <taxon>Bacteria</taxon>
        <taxon>Pseudomonadati</taxon>
        <taxon>Pseudomonadota</taxon>
        <taxon>Betaproteobacteria</taxon>
        <taxon>Burkholderiales</taxon>
        <taxon>Sphaerotilaceae</taxon>
        <taxon>Piscinibacter</taxon>
    </lineage>
</organism>
<name>A0A1W6LBV5_9BURK</name>
<keyword evidence="1" id="KW-0812">Transmembrane</keyword>
<keyword evidence="3" id="KW-1185">Reference proteome</keyword>
<dbReference type="AlphaFoldDB" id="A0A1W6LBV5"/>
<dbReference type="Proteomes" id="UP000193427">
    <property type="component" value="Chromosome"/>
</dbReference>
<accession>A0A1W6LBV5</accession>
<protein>
    <submittedName>
        <fullName evidence="2">Uncharacterized protein</fullName>
    </submittedName>
</protein>
<keyword evidence="1" id="KW-1133">Transmembrane helix</keyword>
<dbReference type="EMBL" id="CP015118">
    <property type="protein sequence ID" value="ARN21720.1"/>
    <property type="molecule type" value="Genomic_DNA"/>
</dbReference>